<dbReference type="AlphaFoldDB" id="A0A8W8I1P6"/>
<evidence type="ECO:0000256" key="4">
    <source>
        <dbReference type="ARBA" id="ARBA00022840"/>
    </source>
</evidence>
<dbReference type="Pfam" id="PF00271">
    <property type="entry name" value="Helicase_C"/>
    <property type="match status" value="1"/>
</dbReference>
<dbReference type="PROSITE" id="PS51194">
    <property type="entry name" value="HELICASE_CTER"/>
    <property type="match status" value="1"/>
</dbReference>
<protein>
    <recommendedName>
        <fullName evidence="10">ATP-dependent RNA helicase DHX34</fullName>
    </recommendedName>
</protein>
<dbReference type="FunFam" id="3.40.50.300:FF:000725">
    <property type="entry name" value="probable ATP-dependent RNA helicase DHX34"/>
    <property type="match status" value="1"/>
</dbReference>
<dbReference type="PANTHER" id="PTHR18934:SF221">
    <property type="entry name" value="ATP-DEPENDENT RNA HELICASE DHX34-RELATED"/>
    <property type="match status" value="1"/>
</dbReference>
<dbReference type="OMA" id="FERSRTQ"/>
<dbReference type="Gene3D" id="1.20.120.1080">
    <property type="match status" value="1"/>
</dbReference>
<feature type="compositionally biased region" description="Basic and acidic residues" evidence="5">
    <location>
        <begin position="34"/>
        <end position="59"/>
    </location>
</feature>
<feature type="compositionally biased region" description="Basic residues" evidence="5">
    <location>
        <begin position="12"/>
        <end position="27"/>
    </location>
</feature>
<dbReference type="Gene3D" id="3.40.50.300">
    <property type="entry name" value="P-loop containing nucleotide triphosphate hydrolases"/>
    <property type="match status" value="2"/>
</dbReference>
<dbReference type="CDD" id="cd17979">
    <property type="entry name" value="DEXHc_DHX34"/>
    <property type="match status" value="1"/>
</dbReference>
<reference evidence="8" key="1">
    <citation type="submission" date="2022-08" db="UniProtKB">
        <authorList>
            <consortium name="EnsemblMetazoa"/>
        </authorList>
    </citation>
    <scope>IDENTIFICATION</scope>
    <source>
        <strain evidence="8">05x7-T-G4-1.051#20</strain>
    </source>
</reference>
<dbReference type="InterPro" id="IPR014001">
    <property type="entry name" value="Helicase_ATP-bd"/>
</dbReference>
<evidence type="ECO:0000313" key="8">
    <source>
        <dbReference type="EnsemblMetazoa" id="G12114.1:cds"/>
    </source>
</evidence>
<evidence type="ECO:0000256" key="2">
    <source>
        <dbReference type="ARBA" id="ARBA00022801"/>
    </source>
</evidence>
<evidence type="ECO:0000256" key="5">
    <source>
        <dbReference type="SAM" id="MobiDB-lite"/>
    </source>
</evidence>
<feature type="domain" description="Helicase ATP-binding" evidence="6">
    <location>
        <begin position="239"/>
        <end position="399"/>
    </location>
</feature>
<dbReference type="PROSITE" id="PS51192">
    <property type="entry name" value="HELICASE_ATP_BIND_1"/>
    <property type="match status" value="1"/>
</dbReference>
<dbReference type="SMART" id="SM00847">
    <property type="entry name" value="HA2"/>
    <property type="match status" value="1"/>
</dbReference>
<dbReference type="SMART" id="SM00490">
    <property type="entry name" value="HELICc"/>
    <property type="match status" value="1"/>
</dbReference>
<dbReference type="InterPro" id="IPR011709">
    <property type="entry name" value="DEAD-box_helicase_OB_fold"/>
</dbReference>
<dbReference type="FunFam" id="3.40.50.300:FF:000540">
    <property type="entry name" value="probable ATP-dependent RNA helicase DHX34"/>
    <property type="match status" value="1"/>
</dbReference>
<dbReference type="Pfam" id="PF07717">
    <property type="entry name" value="OB_NTP_bind"/>
    <property type="match status" value="1"/>
</dbReference>
<proteinExistence type="predicted"/>
<dbReference type="GO" id="GO:0005524">
    <property type="term" value="F:ATP binding"/>
    <property type="evidence" value="ECO:0007669"/>
    <property type="project" value="UniProtKB-KW"/>
</dbReference>
<dbReference type="Pfam" id="PF00270">
    <property type="entry name" value="DEAD"/>
    <property type="match status" value="1"/>
</dbReference>
<dbReference type="SUPFAM" id="SSF52540">
    <property type="entry name" value="P-loop containing nucleoside triphosphate hydrolases"/>
    <property type="match status" value="1"/>
</dbReference>
<dbReference type="InterPro" id="IPR001650">
    <property type="entry name" value="Helicase_C-like"/>
</dbReference>
<evidence type="ECO:0000259" key="6">
    <source>
        <dbReference type="PROSITE" id="PS51192"/>
    </source>
</evidence>
<evidence type="ECO:0000259" key="7">
    <source>
        <dbReference type="PROSITE" id="PS51194"/>
    </source>
</evidence>
<dbReference type="SMART" id="SM00487">
    <property type="entry name" value="DEXDc"/>
    <property type="match status" value="1"/>
</dbReference>
<feature type="region of interest" description="Disordered" evidence="5">
    <location>
        <begin position="770"/>
        <end position="795"/>
    </location>
</feature>
<keyword evidence="2" id="KW-0378">Hydrolase</keyword>
<dbReference type="GO" id="GO:0016787">
    <property type="term" value="F:hydrolase activity"/>
    <property type="evidence" value="ECO:0007669"/>
    <property type="project" value="UniProtKB-KW"/>
</dbReference>
<evidence type="ECO:0000256" key="1">
    <source>
        <dbReference type="ARBA" id="ARBA00022741"/>
    </source>
</evidence>
<keyword evidence="3" id="KW-0347">Helicase</keyword>
<evidence type="ECO:0000256" key="3">
    <source>
        <dbReference type="ARBA" id="ARBA00022806"/>
    </source>
</evidence>
<dbReference type="PANTHER" id="PTHR18934">
    <property type="entry name" value="ATP-DEPENDENT RNA HELICASE"/>
    <property type="match status" value="1"/>
</dbReference>
<keyword evidence="9" id="KW-1185">Reference proteome</keyword>
<name>A0A8W8I1P6_MAGGI</name>
<dbReference type="GO" id="GO:0003723">
    <property type="term" value="F:RNA binding"/>
    <property type="evidence" value="ECO:0007669"/>
    <property type="project" value="TreeGrafter"/>
</dbReference>
<feature type="region of interest" description="Disordered" evidence="5">
    <location>
        <begin position="1"/>
        <end position="72"/>
    </location>
</feature>
<dbReference type="InterPro" id="IPR056382">
    <property type="entry name" value="DHX34_Znf-C2H2"/>
</dbReference>
<feature type="compositionally biased region" description="Basic and acidic residues" evidence="5">
    <location>
        <begin position="786"/>
        <end position="795"/>
    </location>
</feature>
<dbReference type="Proteomes" id="UP000005408">
    <property type="component" value="Unassembled WGS sequence"/>
</dbReference>
<dbReference type="CDD" id="cd18791">
    <property type="entry name" value="SF2_C_RHA"/>
    <property type="match status" value="1"/>
</dbReference>
<keyword evidence="4" id="KW-0067">ATP-binding</keyword>
<organism evidence="8 9">
    <name type="scientific">Magallana gigas</name>
    <name type="common">Pacific oyster</name>
    <name type="synonym">Crassostrea gigas</name>
    <dbReference type="NCBI Taxonomy" id="29159"/>
    <lineage>
        <taxon>Eukaryota</taxon>
        <taxon>Metazoa</taxon>
        <taxon>Spiralia</taxon>
        <taxon>Lophotrochozoa</taxon>
        <taxon>Mollusca</taxon>
        <taxon>Bivalvia</taxon>
        <taxon>Autobranchia</taxon>
        <taxon>Pteriomorphia</taxon>
        <taxon>Ostreida</taxon>
        <taxon>Ostreoidea</taxon>
        <taxon>Ostreidae</taxon>
        <taxon>Magallana</taxon>
    </lineage>
</organism>
<dbReference type="OrthoDB" id="10253254at2759"/>
<dbReference type="InterPro" id="IPR011545">
    <property type="entry name" value="DEAD/DEAH_box_helicase_dom"/>
</dbReference>
<dbReference type="InterPro" id="IPR027417">
    <property type="entry name" value="P-loop_NTPase"/>
</dbReference>
<evidence type="ECO:0000313" key="9">
    <source>
        <dbReference type="Proteomes" id="UP000005408"/>
    </source>
</evidence>
<feature type="domain" description="Helicase C-terminal" evidence="7">
    <location>
        <begin position="435"/>
        <end position="603"/>
    </location>
</feature>
<dbReference type="Pfam" id="PF21010">
    <property type="entry name" value="HA2_C"/>
    <property type="match status" value="1"/>
</dbReference>
<dbReference type="EnsemblMetazoa" id="G12114.1">
    <property type="protein sequence ID" value="G12114.1:cds"/>
    <property type="gene ID" value="G12114"/>
</dbReference>
<dbReference type="FunFam" id="1.20.120.1080:FF:000005">
    <property type="entry name" value="ATP-dependent helicase HrpA"/>
    <property type="match status" value="1"/>
</dbReference>
<accession>A0A8W8I1P6</accession>
<evidence type="ECO:0008006" key="10">
    <source>
        <dbReference type="Google" id="ProtNLM"/>
    </source>
</evidence>
<dbReference type="Pfam" id="PF24485">
    <property type="entry name" value="zf-C2H2_DHX34"/>
    <property type="match status" value="1"/>
</dbReference>
<dbReference type="InterPro" id="IPR007502">
    <property type="entry name" value="Helicase-assoc_dom"/>
</dbReference>
<keyword evidence="1" id="KW-0547">Nucleotide-binding</keyword>
<sequence>MESNVNMVYEKRQKHKKKHKKHKHRRHSGGDNSTEERDSYKRDSRQKKDTSDYERKYEENAPSCHASNSRAQDCKEDLYTDSRDHPDYDFNFHDYRSSLNKIFFREDTFLKRGTKDYDDFWNFLKRYQDFQRKKIEAGKDASKHSEEYDEGKLGLPPRYDKRYRVNIGIVSKNVEEFLRRGKLPDCEVEKELTIERVRQFKHILLYYLDFLQKQKFNKLKKIRSDQENLPIFQYRQMILDKLEQNQIVVVAGDTGCGKSTQVPQYLLAAGYTGIACTQPRRIACISLSKRVGYETLNEYGSEVAFQVRFEKTKTRFTRILFLTEGLLLRQMTSDALLSQYNVIVIDEVHERHIHTDFLLGVMKCLLQHRKDLKLVLMSATININLFSNYFDGAPVVKVPGRLYPIQLEYVPNRKDEFRSKNDRLDPSPYLRIMQTIDTKYPLTERGDLLIFLSGMSEIMAVVEAAKAYAQQTKRWIVLPLHGTLSVDEQDKVFDFPPEGVRKCIVSTNIAETSVTIDGVRFIIDSGKVKEMTFDPKYKMQRLQEFWISQASAEQRKGRAGRTGPGVCYRLYEESDFHSFQEYATPEIQRVSLDSLILQMLSMGLPDVRKFPFLEEPEMSSIENALYFLKEQNAVTEDEKLTPIGQMLSRLPVEVITGKMLIMGSIFHMIDPVLSIAAALSVQSPFTSKAHSNYDAMNARKPLESDHGDPFTLLNAFDEWIQVKSKGQDTKKWCRRRGLEEQRFYEMIKLKEQFKTLLMDHNLLLKEDPRESFTTSDERRRKHGDRKRLGELKKEKNRESKRRKVLKLEDDDFVISDDEKEEDQGDDIKDLEFRLSHNLSKLQESSIKNRSFTLGEINLLKIILCSGLYPQVALADENNSGRSDAEQAFHTKTKPFLLLHPTCVFALRPELLRSTEMKEDETCPSDLRGKLSNNHQLLAYVSLLETNKPYLINTMRVPALQTVTMFSNSIDTDAACMRLVCDGWLEIRFVDEETASNTLSSLIQLRATWQNLLKLRLKDTLKSLDEDKRVNPRARQLEKILAKKLSEYLSCEVCYAIRRVMAAEQNRLYRGPDREAGGKNKILNDVLKSGSEGKVHSVKGGIQINHYLTYNCLLDESEASIWGEYTSSMQKHWVCPRCEANLIVSIQERLEHESECQSKNFEPTQQEEAQEMEEVKQAQMNPLRKHYFCDKCDQGFRFTTTEILKHKKSHVT</sequence>
<dbReference type="GO" id="GO:0004386">
    <property type="term" value="F:helicase activity"/>
    <property type="evidence" value="ECO:0007669"/>
    <property type="project" value="UniProtKB-KW"/>
</dbReference>